<dbReference type="GO" id="GO:0046872">
    <property type="term" value="F:metal ion binding"/>
    <property type="evidence" value="ECO:0007669"/>
    <property type="project" value="UniProtKB-KW"/>
</dbReference>
<dbReference type="InterPro" id="IPR002637">
    <property type="entry name" value="RdgB/HAM1"/>
</dbReference>
<dbReference type="GO" id="GO:0036222">
    <property type="term" value="F:XTP diphosphatase activity"/>
    <property type="evidence" value="ECO:0007669"/>
    <property type="project" value="UniProtKB-UniRule"/>
</dbReference>
<comment type="function">
    <text evidence="10">Pyrophosphatase that catalyzes the hydrolysis of nucleoside triphosphates to their monophosphate derivatives, with a high preference for the non-canonical purine nucleotides XTP (xanthosine triphosphate), dITP (deoxyinosine triphosphate) and ITP. Seems to function as a house-cleaning enzyme that removes non-canonical purine nucleotides from the nucleotide pool, thus preventing their incorporation into DNA/RNA and avoiding chromosomal lesions.</text>
</comment>
<protein>
    <recommendedName>
        <fullName evidence="10">dITP/XTP pyrophosphatase</fullName>
        <ecNumber evidence="10">3.6.1.66</ecNumber>
    </recommendedName>
    <alternativeName>
        <fullName evidence="10">Non-canonical purine NTP pyrophosphatase</fullName>
    </alternativeName>
    <alternativeName>
        <fullName evidence="10">Non-standard purine NTP pyrophosphatase</fullName>
    </alternativeName>
    <alternativeName>
        <fullName evidence="10">Nucleoside-triphosphate diphosphatase</fullName>
    </alternativeName>
    <alternativeName>
        <fullName evidence="10">Nucleoside-triphosphate pyrophosphatase</fullName>
        <shortName evidence="10">NTPase</shortName>
    </alternativeName>
</protein>
<dbReference type="GO" id="GO:0017111">
    <property type="term" value="F:ribonucleoside triphosphate phosphatase activity"/>
    <property type="evidence" value="ECO:0007669"/>
    <property type="project" value="InterPro"/>
</dbReference>
<comment type="subunit">
    <text evidence="2 10">Homodimer.</text>
</comment>
<dbReference type="AlphaFoldDB" id="A0A0N1MP84"/>
<evidence type="ECO:0000256" key="10">
    <source>
        <dbReference type="HAMAP-Rule" id="MF_01405"/>
    </source>
</evidence>
<proteinExistence type="inferred from homology"/>
<keyword evidence="4 10" id="KW-0547">Nucleotide-binding</keyword>
<comment type="catalytic activity">
    <reaction evidence="8 10">
        <text>dITP + H2O = dIMP + diphosphate + H(+)</text>
        <dbReference type="Rhea" id="RHEA:28342"/>
        <dbReference type="ChEBI" id="CHEBI:15377"/>
        <dbReference type="ChEBI" id="CHEBI:15378"/>
        <dbReference type="ChEBI" id="CHEBI:33019"/>
        <dbReference type="ChEBI" id="CHEBI:61194"/>
        <dbReference type="ChEBI" id="CHEBI:61382"/>
        <dbReference type="EC" id="3.6.1.66"/>
    </reaction>
</comment>
<evidence type="ECO:0000256" key="2">
    <source>
        <dbReference type="ARBA" id="ARBA00011738"/>
    </source>
</evidence>
<evidence type="ECO:0000313" key="13">
    <source>
        <dbReference type="Proteomes" id="UP000037997"/>
    </source>
</evidence>
<feature type="binding site" evidence="10">
    <location>
        <position position="183"/>
    </location>
    <ligand>
        <name>substrate</name>
    </ligand>
</feature>
<dbReference type="GO" id="GO:0009117">
    <property type="term" value="P:nucleotide metabolic process"/>
    <property type="evidence" value="ECO:0007669"/>
    <property type="project" value="UniProtKB-KW"/>
</dbReference>
<name>A0A0N1MP84_9HELI</name>
<comment type="caution">
    <text evidence="12">The sequence shown here is derived from an EMBL/GenBank/DDBJ whole genome shotgun (WGS) entry which is preliminary data.</text>
</comment>
<evidence type="ECO:0000256" key="5">
    <source>
        <dbReference type="ARBA" id="ARBA00022801"/>
    </source>
</evidence>
<reference evidence="12 13" key="1">
    <citation type="submission" date="2014-06" db="EMBL/GenBank/DDBJ databases">
        <title>Helicobacter pullorum isolates in fresh chicken meat - phenotypic and genotypic features.</title>
        <authorList>
            <person name="Borges V."/>
            <person name="Santos A."/>
            <person name="Correia C.B."/>
            <person name="Saraiva M."/>
            <person name="Menard A."/>
            <person name="Vieira L."/>
            <person name="Sampaio D.A."/>
            <person name="Gomes J.P."/>
            <person name="Oleastro M."/>
        </authorList>
    </citation>
    <scope>NUCLEOTIDE SEQUENCE [LARGE SCALE GENOMIC DNA]</scope>
    <source>
        <strain evidence="12 13">229334/12</strain>
    </source>
</reference>
<evidence type="ECO:0000313" key="12">
    <source>
        <dbReference type="EMBL" id="KPH54916.1"/>
    </source>
</evidence>
<dbReference type="SUPFAM" id="SSF52972">
    <property type="entry name" value="ITPase-like"/>
    <property type="match status" value="1"/>
</dbReference>
<feature type="binding site" evidence="10">
    <location>
        <position position="80"/>
    </location>
    <ligand>
        <name>Mg(2+)</name>
        <dbReference type="ChEBI" id="CHEBI:18420"/>
    </ligand>
</feature>
<feature type="binding site" evidence="10">
    <location>
        <position position="81"/>
    </location>
    <ligand>
        <name>substrate</name>
    </ligand>
</feature>
<comment type="similarity">
    <text evidence="1 10 11">Belongs to the HAM1 NTPase family.</text>
</comment>
<dbReference type="HAMAP" id="MF_01405">
    <property type="entry name" value="Non_canon_purine_NTPase"/>
    <property type="match status" value="1"/>
</dbReference>
<feature type="active site" description="Proton acceptor" evidence="10">
    <location>
        <position position="80"/>
    </location>
</feature>
<dbReference type="RefSeq" id="WP_054198585.1">
    <property type="nucleotide sequence ID" value="NZ_CANTXR010000003.1"/>
</dbReference>
<dbReference type="PATRIC" id="fig|35818.11.peg.2318"/>
<comment type="cofactor">
    <cofactor evidence="10">
        <name>Mg(2+)</name>
        <dbReference type="ChEBI" id="CHEBI:18420"/>
    </cofactor>
    <text evidence="10">Binds 1 Mg(2+) ion per subunit.</text>
</comment>
<dbReference type="PANTHER" id="PTHR11067">
    <property type="entry name" value="INOSINE TRIPHOSPHATE PYROPHOSPHATASE/HAM1 PROTEIN"/>
    <property type="match status" value="1"/>
</dbReference>
<evidence type="ECO:0000256" key="11">
    <source>
        <dbReference type="RuleBase" id="RU003781"/>
    </source>
</evidence>
<dbReference type="Pfam" id="PF01725">
    <property type="entry name" value="Ham1p_like"/>
    <property type="match status" value="1"/>
</dbReference>
<dbReference type="GO" id="GO:0036220">
    <property type="term" value="F:ITP diphosphatase activity"/>
    <property type="evidence" value="ECO:0007669"/>
    <property type="project" value="UniProtKB-UniRule"/>
</dbReference>
<comment type="catalytic activity">
    <reaction evidence="9 10">
        <text>XTP + H2O = XMP + diphosphate + H(+)</text>
        <dbReference type="Rhea" id="RHEA:28610"/>
        <dbReference type="ChEBI" id="CHEBI:15377"/>
        <dbReference type="ChEBI" id="CHEBI:15378"/>
        <dbReference type="ChEBI" id="CHEBI:33019"/>
        <dbReference type="ChEBI" id="CHEBI:57464"/>
        <dbReference type="ChEBI" id="CHEBI:61314"/>
        <dbReference type="EC" id="3.6.1.66"/>
    </reaction>
</comment>
<keyword evidence="7 10" id="KW-0546">Nucleotide metabolism</keyword>
<dbReference type="CDD" id="cd00515">
    <property type="entry name" value="HAM1"/>
    <property type="match status" value="1"/>
</dbReference>
<dbReference type="Proteomes" id="UP000037997">
    <property type="component" value="Unassembled WGS sequence"/>
</dbReference>
<dbReference type="STRING" id="35818.HPU229336_06040"/>
<dbReference type="NCBIfam" id="TIGR00042">
    <property type="entry name" value="RdgB/HAM1 family non-canonical purine NTP pyrophosphatase"/>
    <property type="match status" value="1"/>
</dbReference>
<keyword evidence="3 10" id="KW-0479">Metal-binding</keyword>
<evidence type="ECO:0000256" key="1">
    <source>
        <dbReference type="ARBA" id="ARBA00008023"/>
    </source>
</evidence>
<evidence type="ECO:0000256" key="7">
    <source>
        <dbReference type="ARBA" id="ARBA00023080"/>
    </source>
</evidence>
<gene>
    <name evidence="12" type="ORF">HPU229334_11710</name>
</gene>
<feature type="binding site" evidence="10">
    <location>
        <begin position="188"/>
        <end position="189"/>
    </location>
    <ligand>
        <name>substrate</name>
    </ligand>
</feature>
<keyword evidence="5 10" id="KW-0378">Hydrolase</keyword>
<dbReference type="GO" id="GO:0000166">
    <property type="term" value="F:nucleotide binding"/>
    <property type="evidence" value="ECO:0007669"/>
    <property type="project" value="UniProtKB-KW"/>
</dbReference>
<keyword evidence="6 10" id="KW-0460">Magnesium</keyword>
<dbReference type="Gene3D" id="3.90.950.10">
    <property type="match status" value="1"/>
</dbReference>
<evidence type="ECO:0000256" key="4">
    <source>
        <dbReference type="ARBA" id="ARBA00022741"/>
    </source>
</evidence>
<sequence>MRLILATSNQDKIIEIQEIYKPFGQDALEILAWSDLCDPFEIDENGKTFQENALIKSKAVFNTLHAKNLLSQNDIILSDDSGICVDALDGKPGIHSARYSGGDSKANLEKLLCEVAKLPSQTSKAHYCASIGISSFYGDFSTHGFMYGKVIANQRGKNGFGYDPMFIPQGFTQTLAELTKEEKNAISHRYIALNRAKYILRALFKAFK</sequence>
<dbReference type="GO" id="GO:0035870">
    <property type="term" value="F:dITP diphosphatase activity"/>
    <property type="evidence" value="ECO:0007669"/>
    <property type="project" value="UniProtKB-UniRule"/>
</dbReference>
<evidence type="ECO:0000256" key="3">
    <source>
        <dbReference type="ARBA" id="ARBA00022723"/>
    </source>
</evidence>
<feature type="binding site" evidence="10">
    <location>
        <position position="43"/>
    </location>
    <ligand>
        <name>Mg(2+)</name>
        <dbReference type="ChEBI" id="CHEBI:18420"/>
    </ligand>
</feature>
<dbReference type="GO" id="GO:0009146">
    <property type="term" value="P:purine nucleoside triphosphate catabolic process"/>
    <property type="evidence" value="ECO:0007669"/>
    <property type="project" value="UniProtKB-UniRule"/>
</dbReference>
<evidence type="ECO:0000256" key="8">
    <source>
        <dbReference type="ARBA" id="ARBA00051875"/>
    </source>
</evidence>
<accession>A0A0N1MP84</accession>
<dbReference type="EMBL" id="JNOC01000079">
    <property type="protein sequence ID" value="KPH54916.1"/>
    <property type="molecule type" value="Genomic_DNA"/>
</dbReference>
<dbReference type="PANTHER" id="PTHR11067:SF9">
    <property type="entry name" value="INOSINE TRIPHOSPHATE PYROPHOSPHATASE"/>
    <property type="match status" value="1"/>
</dbReference>
<dbReference type="GO" id="GO:0005829">
    <property type="term" value="C:cytosol"/>
    <property type="evidence" value="ECO:0007669"/>
    <property type="project" value="TreeGrafter"/>
</dbReference>
<evidence type="ECO:0000256" key="6">
    <source>
        <dbReference type="ARBA" id="ARBA00022842"/>
    </source>
</evidence>
<dbReference type="InterPro" id="IPR029001">
    <property type="entry name" value="ITPase-like_fam"/>
</dbReference>
<dbReference type="InterPro" id="IPR020922">
    <property type="entry name" value="dITP/XTP_pyrophosphatase"/>
</dbReference>
<organism evidence="12 13">
    <name type="scientific">Helicobacter pullorum</name>
    <dbReference type="NCBI Taxonomy" id="35818"/>
    <lineage>
        <taxon>Bacteria</taxon>
        <taxon>Pseudomonadati</taxon>
        <taxon>Campylobacterota</taxon>
        <taxon>Epsilonproteobacteria</taxon>
        <taxon>Campylobacterales</taxon>
        <taxon>Helicobacteraceae</taxon>
        <taxon>Helicobacter</taxon>
    </lineage>
</organism>
<dbReference type="EC" id="3.6.1.66" evidence="10"/>
<dbReference type="FunFam" id="3.90.950.10:FF:000001">
    <property type="entry name" value="dITP/XTP pyrophosphatase"/>
    <property type="match status" value="1"/>
</dbReference>
<feature type="binding site" evidence="10">
    <location>
        <begin position="7"/>
        <end position="12"/>
    </location>
    <ligand>
        <name>substrate</name>
    </ligand>
</feature>
<evidence type="ECO:0000256" key="9">
    <source>
        <dbReference type="ARBA" id="ARBA00052017"/>
    </source>
</evidence>
<comment type="catalytic activity">
    <reaction evidence="10">
        <text>ITP + H2O = IMP + diphosphate + H(+)</text>
        <dbReference type="Rhea" id="RHEA:29399"/>
        <dbReference type="ChEBI" id="CHEBI:15377"/>
        <dbReference type="ChEBI" id="CHEBI:15378"/>
        <dbReference type="ChEBI" id="CHEBI:33019"/>
        <dbReference type="ChEBI" id="CHEBI:58053"/>
        <dbReference type="ChEBI" id="CHEBI:61402"/>
        <dbReference type="EC" id="3.6.1.66"/>
    </reaction>
</comment>
<feature type="binding site" evidence="10">
    <location>
        <begin position="160"/>
        <end position="163"/>
    </location>
    <ligand>
        <name>substrate</name>
    </ligand>
</feature>